<evidence type="ECO:0000256" key="2">
    <source>
        <dbReference type="SAM" id="Phobius"/>
    </source>
</evidence>
<dbReference type="AlphaFoldDB" id="A0A089LWV4"/>
<dbReference type="OrthoDB" id="2666125at2"/>
<dbReference type="KEGG" id="pste:PSTEL_12210"/>
<keyword evidence="2" id="KW-0812">Transmembrane</keyword>
<dbReference type="RefSeq" id="WP_038695480.1">
    <property type="nucleotide sequence ID" value="NZ_CP009286.1"/>
</dbReference>
<evidence type="ECO:0000313" key="3">
    <source>
        <dbReference type="EMBL" id="AIQ63733.1"/>
    </source>
</evidence>
<evidence type="ECO:0000256" key="1">
    <source>
        <dbReference type="SAM" id="MobiDB-lite"/>
    </source>
</evidence>
<proteinExistence type="predicted"/>
<reference evidence="3 4" key="1">
    <citation type="submission" date="2014-08" db="EMBL/GenBank/DDBJ databases">
        <title>Comparative genomics of the Paenibacillus odorifer group.</title>
        <authorList>
            <person name="den Bakker H.C."/>
            <person name="Tsai Y.-C."/>
            <person name="Martin N."/>
            <person name="Korlach J."/>
            <person name="Wiedmann M."/>
        </authorList>
    </citation>
    <scope>NUCLEOTIDE SEQUENCE [LARGE SCALE GENOMIC DNA]</scope>
    <source>
        <strain evidence="3 4">DSM 14472</strain>
    </source>
</reference>
<organism evidence="3 4">
    <name type="scientific">Paenibacillus stellifer</name>
    <dbReference type="NCBI Taxonomy" id="169760"/>
    <lineage>
        <taxon>Bacteria</taxon>
        <taxon>Bacillati</taxon>
        <taxon>Bacillota</taxon>
        <taxon>Bacilli</taxon>
        <taxon>Bacillales</taxon>
        <taxon>Paenibacillaceae</taxon>
        <taxon>Paenibacillus</taxon>
    </lineage>
</organism>
<sequence length="473" mass="52083">MTPEREEERALRAYFTEVEIGSEEQAVPDWKLDEAVRAGIERGRQSRLPSLRWRAGIAIAAAALLVLVLLPWLTGLVDQKVPARKPLMNWGDLEPFREILKNQISPKTALDYGEVYRIGAESGEKNGYRFKVDAVIADQRGMFVLYTTENHNDQKAQIAGFVLKDQGTGKSIYASYSSWGDMESGKGTARHIIQVTWDRAVQKIPASVTATLTMTENSPEALTSSSMKYRTELVTSFRLDGSGAVQEGEDIPINSSMVIGGQEIFLSKAYIGPTGIYVDYDYKDSNSMKIFGLISPVILSEKDGEATELASWLSYGGDIVTGTMVFSNDNGNERGPLTLTVDGIQALDKGRLSLVVDTEKKEILKAPDSKLKFSEVPAAKGQMVLSYSEPGTSGGNNPWYSLSLDGDYMDGKGEKHKLDSSHSEVTHREDADGRTADYYINLGAPSEDLPQPLTFTLDSYPSPVLEHKSLRIR</sequence>
<name>A0A089LWV4_9BACL</name>
<dbReference type="Proteomes" id="UP000029507">
    <property type="component" value="Chromosome"/>
</dbReference>
<keyword evidence="4" id="KW-1185">Reference proteome</keyword>
<feature type="transmembrane region" description="Helical" evidence="2">
    <location>
        <begin position="51"/>
        <end position="73"/>
    </location>
</feature>
<keyword evidence="2" id="KW-0472">Membrane</keyword>
<keyword evidence="2" id="KW-1133">Transmembrane helix</keyword>
<evidence type="ECO:0000313" key="4">
    <source>
        <dbReference type="Proteomes" id="UP000029507"/>
    </source>
</evidence>
<dbReference type="STRING" id="169760.PSTEL_12210"/>
<gene>
    <name evidence="3" type="ORF">PSTEL_12210</name>
</gene>
<dbReference type="HOGENOM" id="CLU_043943_0_0_9"/>
<protein>
    <recommendedName>
        <fullName evidence="5">DUF4179 domain-containing protein</fullName>
    </recommendedName>
</protein>
<evidence type="ECO:0008006" key="5">
    <source>
        <dbReference type="Google" id="ProtNLM"/>
    </source>
</evidence>
<feature type="region of interest" description="Disordered" evidence="1">
    <location>
        <begin position="413"/>
        <end position="432"/>
    </location>
</feature>
<dbReference type="EMBL" id="CP009286">
    <property type="protein sequence ID" value="AIQ63733.1"/>
    <property type="molecule type" value="Genomic_DNA"/>
</dbReference>
<accession>A0A089LWV4</accession>